<dbReference type="InterPro" id="IPR051012">
    <property type="entry name" value="CellSynth/LPSAsmb/PSIAsmb"/>
</dbReference>
<dbReference type="PANTHER" id="PTHR45586:SF1">
    <property type="entry name" value="LIPOPOLYSACCHARIDE ASSEMBLY PROTEIN B"/>
    <property type="match status" value="1"/>
</dbReference>
<protein>
    <submittedName>
        <fullName evidence="6">Uncharacterized protein</fullName>
    </submittedName>
</protein>
<reference evidence="6 7" key="1">
    <citation type="submission" date="2017-09" db="EMBL/GenBank/DDBJ databases">
        <title>Pseudomonas abyssi sp. nov. isolated from Abyssopelagic Water.</title>
        <authorList>
            <person name="Wei Y."/>
        </authorList>
    </citation>
    <scope>NUCLEOTIDE SEQUENCE [LARGE SCALE GENOMIC DNA]</scope>
    <source>
        <strain evidence="6 7">MT5</strain>
    </source>
</reference>
<feature type="compositionally biased region" description="Polar residues" evidence="4">
    <location>
        <begin position="40"/>
        <end position="51"/>
    </location>
</feature>
<keyword evidence="1" id="KW-0677">Repeat</keyword>
<dbReference type="PROSITE" id="PS51257">
    <property type="entry name" value="PROKAR_LIPOPROTEIN"/>
    <property type="match status" value="1"/>
</dbReference>
<evidence type="ECO:0000256" key="4">
    <source>
        <dbReference type="SAM" id="MobiDB-lite"/>
    </source>
</evidence>
<evidence type="ECO:0000313" key="6">
    <source>
        <dbReference type="EMBL" id="PBK06195.1"/>
    </source>
</evidence>
<keyword evidence="2 3" id="KW-0802">TPR repeat</keyword>
<keyword evidence="5" id="KW-0732">Signal</keyword>
<keyword evidence="7" id="KW-1185">Reference proteome</keyword>
<dbReference type="EMBL" id="NTMR01000002">
    <property type="protein sequence ID" value="PBK06195.1"/>
    <property type="molecule type" value="Genomic_DNA"/>
</dbReference>
<dbReference type="Proteomes" id="UP000242313">
    <property type="component" value="Unassembled WGS sequence"/>
</dbReference>
<gene>
    <name evidence="6" type="ORF">CNQ84_02135</name>
</gene>
<feature type="repeat" description="TPR" evidence="3">
    <location>
        <begin position="295"/>
        <end position="328"/>
    </location>
</feature>
<dbReference type="InterPro" id="IPR019734">
    <property type="entry name" value="TPR_rpt"/>
</dbReference>
<feature type="repeat" description="TPR" evidence="3">
    <location>
        <begin position="532"/>
        <end position="565"/>
    </location>
</feature>
<proteinExistence type="predicted"/>
<evidence type="ECO:0000256" key="3">
    <source>
        <dbReference type="PROSITE-ProRule" id="PRU00339"/>
    </source>
</evidence>
<dbReference type="Pfam" id="PF07721">
    <property type="entry name" value="TPR_4"/>
    <property type="match status" value="2"/>
</dbReference>
<dbReference type="RefSeq" id="WP_096003260.1">
    <property type="nucleotide sequence ID" value="NZ_NTMR01000002.1"/>
</dbReference>
<feature type="signal peptide" evidence="5">
    <location>
        <begin position="1"/>
        <end position="26"/>
    </location>
</feature>
<dbReference type="PANTHER" id="PTHR45586">
    <property type="entry name" value="TPR REPEAT-CONTAINING PROTEIN PA4667"/>
    <property type="match status" value="1"/>
</dbReference>
<dbReference type="Gene3D" id="1.25.40.10">
    <property type="entry name" value="Tetratricopeptide repeat domain"/>
    <property type="match status" value="3"/>
</dbReference>
<feature type="chain" id="PRO_5012358938" evidence="5">
    <location>
        <begin position="27"/>
        <end position="578"/>
    </location>
</feature>
<sequence length="578" mass="63974">MKVFSASTLPALLAAGLLLSGCSSLSQPDAPAAPAKPPASSETDSTADTPVTYGRFQQDTLYELLSAEIAGQRNRFDLALDNYLRQARSTRDAGISERALRVAEFLGNEPAALEMARLWVEVAPQDPEALRSAAIHLARTGRHEQAMDMMQRALELHGETHFDFLALAAADTDATTRNALLDSLERMNDRFPDNTQLVFARALLLQQANRNAEALALLEEHPHTDEAPPAILLHSRLVAEQDIEEATEILYRGLESFPDDTRLRLMLARTLVSEGNFADARTQYAKLARDNPDEPDLQLSLGLIELELGQASDAVIHLQNTLQLAPGNNTARYHLGNAYLAADRPDDALLTWQSIDSGTELLTSRVQMARLLLEQDRIAALQAQLQQDRDQHPQHGLALFQIEIEALLPNHPELAIQQANTALQAYPNDSNLLYSRAMLHEMLGNPRGLEEDLGNIIAREPDNAMALNALGYTLADRNERLDEALALIKRAAALDPSDPAIQDSLGWVCYRLGDLDRAEALLRDAYAAYPDQEVAAHLGEVLWRQGKEREARKIWREALEHSPDSQLIPATRDRLEAE</sequence>
<comment type="caution">
    <text evidence="6">The sequence shown here is derived from an EMBL/GenBank/DDBJ whole genome shotgun (WGS) entry which is preliminary data.</text>
</comment>
<dbReference type="AlphaFoldDB" id="A0A2A3MND5"/>
<evidence type="ECO:0000256" key="2">
    <source>
        <dbReference type="ARBA" id="ARBA00022803"/>
    </source>
</evidence>
<accession>A0A2A3MND5</accession>
<dbReference type="SMART" id="SM00028">
    <property type="entry name" value="TPR"/>
    <property type="match status" value="6"/>
</dbReference>
<dbReference type="InterPro" id="IPR011717">
    <property type="entry name" value="TPR-4"/>
</dbReference>
<dbReference type="InterPro" id="IPR011990">
    <property type="entry name" value="TPR-like_helical_dom_sf"/>
</dbReference>
<evidence type="ECO:0000256" key="5">
    <source>
        <dbReference type="SAM" id="SignalP"/>
    </source>
</evidence>
<evidence type="ECO:0000256" key="1">
    <source>
        <dbReference type="ARBA" id="ARBA00022737"/>
    </source>
</evidence>
<dbReference type="SUPFAM" id="SSF48452">
    <property type="entry name" value="TPR-like"/>
    <property type="match status" value="2"/>
</dbReference>
<evidence type="ECO:0000313" key="7">
    <source>
        <dbReference type="Proteomes" id="UP000242313"/>
    </source>
</evidence>
<organism evidence="6 7">
    <name type="scientific">Pseudomonas abyssi</name>
    <dbReference type="NCBI Taxonomy" id="170540"/>
    <lineage>
        <taxon>Bacteria</taxon>
        <taxon>Pseudomonadati</taxon>
        <taxon>Pseudomonadota</taxon>
        <taxon>Gammaproteobacteria</taxon>
        <taxon>Pseudomonadales</taxon>
        <taxon>Pseudomonadaceae</taxon>
        <taxon>Pseudomonas</taxon>
    </lineage>
</organism>
<dbReference type="Pfam" id="PF13432">
    <property type="entry name" value="TPR_16"/>
    <property type="match status" value="1"/>
</dbReference>
<dbReference type="GO" id="GO:0042802">
    <property type="term" value="F:identical protein binding"/>
    <property type="evidence" value="ECO:0007669"/>
    <property type="project" value="InterPro"/>
</dbReference>
<dbReference type="Pfam" id="PF14559">
    <property type="entry name" value="TPR_19"/>
    <property type="match status" value="2"/>
</dbReference>
<feature type="region of interest" description="Disordered" evidence="4">
    <location>
        <begin position="27"/>
        <end position="51"/>
    </location>
</feature>
<name>A0A2A3MND5_9PSED</name>
<dbReference type="PROSITE" id="PS50005">
    <property type="entry name" value="TPR"/>
    <property type="match status" value="2"/>
</dbReference>